<dbReference type="EMBL" id="CP009888">
    <property type="protein sequence ID" value="AIY65833.1"/>
    <property type="molecule type" value="Genomic_DNA"/>
</dbReference>
<accession>A0A0A7EH10</accession>
<feature type="chain" id="PRO_5002039126" evidence="1">
    <location>
        <begin position="19"/>
        <end position="88"/>
    </location>
</feature>
<proteinExistence type="predicted"/>
<dbReference type="STRING" id="1348114.OM33_12365"/>
<evidence type="ECO:0000313" key="3">
    <source>
        <dbReference type="Proteomes" id="UP000030341"/>
    </source>
</evidence>
<protein>
    <submittedName>
        <fullName evidence="2">Uncharacterized protein</fullName>
    </submittedName>
</protein>
<feature type="signal peptide" evidence="1">
    <location>
        <begin position="1"/>
        <end position="18"/>
    </location>
</feature>
<dbReference type="Proteomes" id="UP000030341">
    <property type="component" value="Chromosome 1"/>
</dbReference>
<gene>
    <name evidence="2" type="ORF">OM33_12365</name>
</gene>
<dbReference type="AlphaFoldDB" id="A0A0A7EH10"/>
<reference evidence="2 3" key="1">
    <citation type="submission" date="2014-11" db="EMBL/GenBank/DDBJ databases">
        <title>Complete Genome Sequence of Pseudoalteromonas sp. Strain OCN003 Isolated from Kaneohe Bay, Oahu, Hawaii.</title>
        <authorList>
            <person name="Beurmann S."/>
            <person name="Videau P."/>
            <person name="Ushijima B."/>
            <person name="Smith A.M."/>
            <person name="Aeby G.S."/>
            <person name="Callahan S.M."/>
            <person name="Belcaid M."/>
        </authorList>
    </citation>
    <scope>NUCLEOTIDE SEQUENCE [LARGE SCALE GENOMIC DNA]</scope>
    <source>
        <strain evidence="2 3">OCN003</strain>
    </source>
</reference>
<dbReference type="KEGG" id="pseo:OM33_12365"/>
<sequence>MTKWILCFTAMTSFSLLAAPSKEEVNAIEEFTHGIHAELKTEINDFSSQKVKDTVHLNVSDVAKQNEKLKKEADLIAKVTYLNDKSAD</sequence>
<name>A0A0A7EH10_9GAMM</name>
<dbReference type="HOGENOM" id="CLU_2466708_0_0_6"/>
<dbReference type="RefSeq" id="WP_038642111.1">
    <property type="nucleotide sequence ID" value="NZ_CP009888.1"/>
</dbReference>
<organism evidence="2 3">
    <name type="scientific">Pseudoalteromonas piratica</name>
    <dbReference type="NCBI Taxonomy" id="1348114"/>
    <lineage>
        <taxon>Bacteria</taxon>
        <taxon>Pseudomonadati</taxon>
        <taxon>Pseudomonadota</taxon>
        <taxon>Gammaproteobacteria</taxon>
        <taxon>Alteromonadales</taxon>
        <taxon>Pseudoalteromonadaceae</taxon>
        <taxon>Pseudoalteromonas</taxon>
    </lineage>
</organism>
<evidence type="ECO:0000313" key="2">
    <source>
        <dbReference type="EMBL" id="AIY65833.1"/>
    </source>
</evidence>
<evidence type="ECO:0000256" key="1">
    <source>
        <dbReference type="SAM" id="SignalP"/>
    </source>
</evidence>
<keyword evidence="1" id="KW-0732">Signal</keyword>
<keyword evidence="3" id="KW-1185">Reference proteome</keyword>